<dbReference type="AlphaFoldDB" id="A0A078AQD2"/>
<accession>A0A078AQD2</accession>
<dbReference type="EMBL" id="CCKQ01012997">
    <property type="protein sequence ID" value="CDW84625.1"/>
    <property type="molecule type" value="Genomic_DNA"/>
</dbReference>
<protein>
    <submittedName>
        <fullName evidence="2">Uncharacterized protein</fullName>
    </submittedName>
</protein>
<evidence type="ECO:0000256" key="1">
    <source>
        <dbReference type="SAM" id="MobiDB-lite"/>
    </source>
</evidence>
<name>A0A078AQD2_STYLE</name>
<feature type="region of interest" description="Disordered" evidence="1">
    <location>
        <begin position="79"/>
        <end position="105"/>
    </location>
</feature>
<dbReference type="InParanoid" id="A0A078AQD2"/>
<sequence length="195" mass="22464">MNSMQLKRASLQKLDQSTIKLNEILQNQEKYLQLSKSPGEISFLNESLVLQTKNGNDIRYDAQEQLKFSKLDSQNVKSTRSAQIVSSKKQSKSAMQKRKPKDKKLIDKEQIQNSDQLEAYTNQTFLKKVSSQVPLKQQETNRSKQFNDVLSFKDKEDSDRQSAIDFDIYVQKQSIIEEQLDAELQKSINAKSKGI</sequence>
<evidence type="ECO:0000313" key="2">
    <source>
        <dbReference type="EMBL" id="CDW84625.1"/>
    </source>
</evidence>
<feature type="compositionally biased region" description="Basic residues" evidence="1">
    <location>
        <begin position="89"/>
        <end position="102"/>
    </location>
</feature>
<organism evidence="2 3">
    <name type="scientific">Stylonychia lemnae</name>
    <name type="common">Ciliate</name>
    <dbReference type="NCBI Taxonomy" id="5949"/>
    <lineage>
        <taxon>Eukaryota</taxon>
        <taxon>Sar</taxon>
        <taxon>Alveolata</taxon>
        <taxon>Ciliophora</taxon>
        <taxon>Intramacronucleata</taxon>
        <taxon>Spirotrichea</taxon>
        <taxon>Stichotrichia</taxon>
        <taxon>Sporadotrichida</taxon>
        <taxon>Oxytrichidae</taxon>
        <taxon>Stylonychinae</taxon>
        <taxon>Stylonychia</taxon>
    </lineage>
</organism>
<dbReference type="Proteomes" id="UP000039865">
    <property type="component" value="Unassembled WGS sequence"/>
</dbReference>
<evidence type="ECO:0000313" key="3">
    <source>
        <dbReference type="Proteomes" id="UP000039865"/>
    </source>
</evidence>
<proteinExistence type="predicted"/>
<reference evidence="2 3" key="1">
    <citation type="submission" date="2014-06" db="EMBL/GenBank/DDBJ databases">
        <authorList>
            <person name="Swart Estienne"/>
        </authorList>
    </citation>
    <scope>NUCLEOTIDE SEQUENCE [LARGE SCALE GENOMIC DNA]</scope>
    <source>
        <strain evidence="2 3">130c</strain>
    </source>
</reference>
<keyword evidence="3" id="KW-1185">Reference proteome</keyword>
<gene>
    <name evidence="2" type="primary">Contig8713.g9299</name>
    <name evidence="2" type="ORF">STYLEM_13690</name>
</gene>